<dbReference type="STRING" id="27835.A0A0N4YK65"/>
<accession>A0A0N4YK65</accession>
<gene>
    <name evidence="2" type="ORF">NBR_LOCUS17409</name>
</gene>
<dbReference type="AlphaFoldDB" id="A0A0N4YK65"/>
<dbReference type="EMBL" id="UYSL01022745">
    <property type="protein sequence ID" value="VDL81041.1"/>
    <property type="molecule type" value="Genomic_DNA"/>
</dbReference>
<dbReference type="Proteomes" id="UP000271162">
    <property type="component" value="Unassembled WGS sequence"/>
</dbReference>
<evidence type="ECO:0000313" key="2">
    <source>
        <dbReference type="EMBL" id="VDL81041.1"/>
    </source>
</evidence>
<keyword evidence="3" id="KW-1185">Reference proteome</keyword>
<reference evidence="2 3" key="2">
    <citation type="submission" date="2018-11" db="EMBL/GenBank/DDBJ databases">
        <authorList>
            <consortium name="Pathogen Informatics"/>
        </authorList>
    </citation>
    <scope>NUCLEOTIDE SEQUENCE [LARGE SCALE GENOMIC DNA]</scope>
</reference>
<feature type="region of interest" description="Disordered" evidence="1">
    <location>
        <begin position="134"/>
        <end position="165"/>
    </location>
</feature>
<evidence type="ECO:0000313" key="4">
    <source>
        <dbReference type="WBParaSite" id="NBR_0001740801-mRNA-1"/>
    </source>
</evidence>
<feature type="compositionally biased region" description="Basic and acidic residues" evidence="1">
    <location>
        <begin position="241"/>
        <end position="250"/>
    </location>
</feature>
<evidence type="ECO:0000313" key="3">
    <source>
        <dbReference type="Proteomes" id="UP000271162"/>
    </source>
</evidence>
<dbReference type="WBParaSite" id="NBR_0001740801-mRNA-1">
    <property type="protein sequence ID" value="NBR_0001740801-mRNA-1"/>
    <property type="gene ID" value="NBR_0001740801"/>
</dbReference>
<feature type="compositionally biased region" description="Low complexity" evidence="1">
    <location>
        <begin position="134"/>
        <end position="145"/>
    </location>
</feature>
<reference evidence="4" key="1">
    <citation type="submission" date="2017-02" db="UniProtKB">
        <authorList>
            <consortium name="WormBaseParasite"/>
        </authorList>
    </citation>
    <scope>IDENTIFICATION</scope>
</reference>
<feature type="region of interest" description="Disordered" evidence="1">
    <location>
        <begin position="236"/>
        <end position="255"/>
    </location>
</feature>
<sequence length="272" mass="30989">MHLKPLAVSPLIAVKSSRLPTVCTCCGGYETIFRMIYAPLSSSLTQAAVNGTHRRTTRTPLSDQIRQLKSQLSGDLGTREVIGKATCDSALNDVCLRHVSCRQLWSLFRSSCGVDQDNRCTMADRQYPVTVYSRATTPRPPTAAAWDQRRAPDHRTRTVAPPPWWETTPRPGAYHSNPQQHVSTQNQADLHYRPLYEQQVRTTPSYYYYYTTAAPRWDPRTYPTTPAQSVQYGYTNNPYDNRNRPVDDQRYSPNSKWSLRQTQQVSIGVVFV</sequence>
<protein>
    <submittedName>
        <fullName evidence="2 4">Uncharacterized protein</fullName>
    </submittedName>
</protein>
<organism evidence="4">
    <name type="scientific">Nippostrongylus brasiliensis</name>
    <name type="common">Rat hookworm</name>
    <dbReference type="NCBI Taxonomy" id="27835"/>
    <lineage>
        <taxon>Eukaryota</taxon>
        <taxon>Metazoa</taxon>
        <taxon>Ecdysozoa</taxon>
        <taxon>Nematoda</taxon>
        <taxon>Chromadorea</taxon>
        <taxon>Rhabditida</taxon>
        <taxon>Rhabditina</taxon>
        <taxon>Rhabditomorpha</taxon>
        <taxon>Strongyloidea</taxon>
        <taxon>Heligmosomidae</taxon>
        <taxon>Nippostrongylus</taxon>
    </lineage>
</organism>
<feature type="compositionally biased region" description="Basic and acidic residues" evidence="1">
    <location>
        <begin position="147"/>
        <end position="156"/>
    </location>
</feature>
<evidence type="ECO:0000256" key="1">
    <source>
        <dbReference type="SAM" id="MobiDB-lite"/>
    </source>
</evidence>
<proteinExistence type="predicted"/>
<name>A0A0N4YK65_NIPBR</name>